<name>A0A9W7TKP0_TRIRA</name>
<evidence type="ECO:0000313" key="3">
    <source>
        <dbReference type="Proteomes" id="UP001059041"/>
    </source>
</evidence>
<gene>
    <name evidence="2" type="ORF">IRJ41_016046</name>
</gene>
<organism evidence="2 3">
    <name type="scientific">Triplophysa rosa</name>
    <name type="common">Cave loach</name>
    <dbReference type="NCBI Taxonomy" id="992332"/>
    <lineage>
        <taxon>Eukaryota</taxon>
        <taxon>Metazoa</taxon>
        <taxon>Chordata</taxon>
        <taxon>Craniata</taxon>
        <taxon>Vertebrata</taxon>
        <taxon>Euteleostomi</taxon>
        <taxon>Actinopterygii</taxon>
        <taxon>Neopterygii</taxon>
        <taxon>Teleostei</taxon>
        <taxon>Ostariophysi</taxon>
        <taxon>Cypriniformes</taxon>
        <taxon>Nemacheilidae</taxon>
        <taxon>Triplophysa</taxon>
    </lineage>
</organism>
<sequence length="94" mass="10310">MVLDQQKMAEEVKACQGSLATINENIAGVEKEKADVEGNFAASKTKWTEVMTNLQKKLQQPSPVCAHLKMGTDANGQCPKTVMQNTTKQENKKS</sequence>
<keyword evidence="3" id="KW-1185">Reference proteome</keyword>
<comment type="caution">
    <text evidence="2">The sequence shown here is derived from an EMBL/GenBank/DDBJ whole genome shotgun (WGS) entry which is preliminary data.</text>
</comment>
<accession>A0A9W7TKP0</accession>
<dbReference type="EMBL" id="JAFHDT010000016">
    <property type="protein sequence ID" value="KAI7798980.1"/>
    <property type="molecule type" value="Genomic_DNA"/>
</dbReference>
<evidence type="ECO:0000313" key="2">
    <source>
        <dbReference type="EMBL" id="KAI7798980.1"/>
    </source>
</evidence>
<evidence type="ECO:0000256" key="1">
    <source>
        <dbReference type="SAM" id="MobiDB-lite"/>
    </source>
</evidence>
<feature type="region of interest" description="Disordered" evidence="1">
    <location>
        <begin position="73"/>
        <end position="94"/>
    </location>
</feature>
<protein>
    <submittedName>
        <fullName evidence="2">Uncharacterized protein</fullName>
    </submittedName>
</protein>
<dbReference type="AlphaFoldDB" id="A0A9W7TKP0"/>
<dbReference type="Proteomes" id="UP001059041">
    <property type="component" value="Linkage Group LG16"/>
</dbReference>
<proteinExistence type="predicted"/>
<reference evidence="2" key="1">
    <citation type="submission" date="2021-02" db="EMBL/GenBank/DDBJ databases">
        <title>Comparative genomics reveals that relaxation of natural selection precedes convergent phenotypic evolution of cavefish.</title>
        <authorList>
            <person name="Peng Z."/>
        </authorList>
    </citation>
    <scope>NUCLEOTIDE SEQUENCE</scope>
    <source>
        <tissue evidence="2">Muscle</tissue>
    </source>
</reference>